<dbReference type="Proteomes" id="UP001218218">
    <property type="component" value="Unassembled WGS sequence"/>
</dbReference>
<sequence>MAKPDLKPMTSAPSTSAPSSAASAPSSTTSAPSSTTSAPSSTTSASLSTTPTPLSLFDELTGLKQPDEFHVTDILTRLLKLVGHDVCLVKRNHFSLYWVLSRVRDACDDTNDLVAKTNIDPGQSGSWTDFSTEVWDAFERYTKKILWLEPFLLKFADLAERESVVSTSANKLPTDLIFITTWLKNRDDITKIYQEFNGSGHMRNATSTPAQTIQELHRLDDLMLLESITRRLQGITVVKPAGNTLSVIIKTFESIRKMSIDAPDVRDDVFVYAVQFAMAIEIFVSTQDATLAARLQDMSLWKLAEQGVTLVKQRETVDKLKSAWDAFVNGLKLTSTAMLPAPYKELLRLLVQTRRPFYSQSVQLVSGCRTLASEFNKKKSFVMQHPLETAIGDVKKALEAAAQSVYDPRQPTEFETAENAFTTAEESMKNCFKEYKMSSDEFAKNIKDSRSSDATSLETLEDRFKSEKDLPKGSDVALTVTVKRQNAPATQTYSVNSELTLHAILWKEVSRETDAVKRTALRNKGFFHIDGNNSPLDFGSTIGSLPNTGDASGKKKAVTLEVSA</sequence>
<dbReference type="AlphaFoldDB" id="A0AAD7ET38"/>
<keyword evidence="3" id="KW-1185">Reference proteome</keyword>
<protein>
    <submittedName>
        <fullName evidence="2">Uncharacterized protein</fullName>
    </submittedName>
</protein>
<dbReference type="EMBL" id="JARIHO010000015">
    <property type="protein sequence ID" value="KAJ7349962.1"/>
    <property type="molecule type" value="Genomic_DNA"/>
</dbReference>
<reference evidence="2" key="1">
    <citation type="submission" date="2023-03" db="EMBL/GenBank/DDBJ databases">
        <title>Massive genome expansion in bonnet fungi (Mycena s.s.) driven by repeated elements and novel gene families across ecological guilds.</title>
        <authorList>
            <consortium name="Lawrence Berkeley National Laboratory"/>
            <person name="Harder C.B."/>
            <person name="Miyauchi S."/>
            <person name="Viragh M."/>
            <person name="Kuo A."/>
            <person name="Thoen E."/>
            <person name="Andreopoulos B."/>
            <person name="Lu D."/>
            <person name="Skrede I."/>
            <person name="Drula E."/>
            <person name="Henrissat B."/>
            <person name="Morin E."/>
            <person name="Kohler A."/>
            <person name="Barry K."/>
            <person name="LaButti K."/>
            <person name="Morin E."/>
            <person name="Salamov A."/>
            <person name="Lipzen A."/>
            <person name="Mereny Z."/>
            <person name="Hegedus B."/>
            <person name="Baldrian P."/>
            <person name="Stursova M."/>
            <person name="Weitz H."/>
            <person name="Taylor A."/>
            <person name="Grigoriev I.V."/>
            <person name="Nagy L.G."/>
            <person name="Martin F."/>
            <person name="Kauserud H."/>
        </authorList>
    </citation>
    <scope>NUCLEOTIDE SEQUENCE</scope>
    <source>
        <strain evidence="2">CBHHK002</strain>
    </source>
</reference>
<evidence type="ECO:0000256" key="1">
    <source>
        <dbReference type="SAM" id="MobiDB-lite"/>
    </source>
</evidence>
<comment type="caution">
    <text evidence="2">The sequence shown here is derived from an EMBL/GenBank/DDBJ whole genome shotgun (WGS) entry which is preliminary data.</text>
</comment>
<feature type="compositionally biased region" description="Low complexity" evidence="1">
    <location>
        <begin position="10"/>
        <end position="50"/>
    </location>
</feature>
<evidence type="ECO:0000313" key="3">
    <source>
        <dbReference type="Proteomes" id="UP001218218"/>
    </source>
</evidence>
<proteinExistence type="predicted"/>
<accession>A0AAD7ET38</accession>
<name>A0AAD7ET38_9AGAR</name>
<evidence type="ECO:0000313" key="2">
    <source>
        <dbReference type="EMBL" id="KAJ7349962.1"/>
    </source>
</evidence>
<gene>
    <name evidence="2" type="ORF">DFH08DRAFT_126286</name>
</gene>
<feature type="region of interest" description="Disordered" evidence="1">
    <location>
        <begin position="1"/>
        <end position="50"/>
    </location>
</feature>
<organism evidence="2 3">
    <name type="scientific">Mycena albidolilacea</name>
    <dbReference type="NCBI Taxonomy" id="1033008"/>
    <lineage>
        <taxon>Eukaryota</taxon>
        <taxon>Fungi</taxon>
        <taxon>Dikarya</taxon>
        <taxon>Basidiomycota</taxon>
        <taxon>Agaricomycotina</taxon>
        <taxon>Agaricomycetes</taxon>
        <taxon>Agaricomycetidae</taxon>
        <taxon>Agaricales</taxon>
        <taxon>Marasmiineae</taxon>
        <taxon>Mycenaceae</taxon>
        <taxon>Mycena</taxon>
    </lineage>
</organism>